<dbReference type="CDD" id="cd03255">
    <property type="entry name" value="ABC_MJ0796_LolCDE_FtsE"/>
    <property type="match status" value="1"/>
</dbReference>
<dbReference type="InterPro" id="IPR003593">
    <property type="entry name" value="AAA+_ATPase"/>
</dbReference>
<keyword evidence="6" id="KW-1185">Reference proteome</keyword>
<gene>
    <name evidence="5" type="ORF">ACFQ3F_04585</name>
</gene>
<evidence type="ECO:0000256" key="3">
    <source>
        <dbReference type="ARBA" id="ARBA00022840"/>
    </source>
</evidence>
<dbReference type="PANTHER" id="PTHR24220">
    <property type="entry name" value="IMPORT ATP-BINDING PROTEIN"/>
    <property type="match status" value="1"/>
</dbReference>
<keyword evidence="3 5" id="KW-0067">ATP-binding</keyword>
<evidence type="ECO:0000259" key="4">
    <source>
        <dbReference type="PROSITE" id="PS50893"/>
    </source>
</evidence>
<proteinExistence type="predicted"/>
<keyword evidence="1" id="KW-0813">Transport</keyword>
<evidence type="ECO:0000256" key="2">
    <source>
        <dbReference type="ARBA" id="ARBA00022741"/>
    </source>
</evidence>
<dbReference type="InterPro" id="IPR017911">
    <property type="entry name" value="MacB-like_ATP-bd"/>
</dbReference>
<protein>
    <submittedName>
        <fullName evidence="5">ABC transporter ATP-binding protein</fullName>
    </submittedName>
</protein>
<keyword evidence="2" id="KW-0547">Nucleotide-binding</keyword>
<evidence type="ECO:0000313" key="6">
    <source>
        <dbReference type="Proteomes" id="UP001597229"/>
    </source>
</evidence>
<accession>A0ABW3VWH0</accession>
<feature type="domain" description="ABC transporter" evidence="4">
    <location>
        <begin position="12"/>
        <end position="231"/>
    </location>
</feature>
<dbReference type="EMBL" id="JBHTLX010000005">
    <property type="protein sequence ID" value="MFD1247054.1"/>
    <property type="molecule type" value="Genomic_DNA"/>
</dbReference>
<evidence type="ECO:0000313" key="5">
    <source>
        <dbReference type="EMBL" id="MFD1247054.1"/>
    </source>
</evidence>
<reference evidence="6" key="1">
    <citation type="journal article" date="2019" name="Int. J. Syst. Evol. Microbiol.">
        <title>The Global Catalogue of Microorganisms (GCM) 10K type strain sequencing project: providing services to taxonomists for standard genome sequencing and annotation.</title>
        <authorList>
            <consortium name="The Broad Institute Genomics Platform"/>
            <consortium name="The Broad Institute Genome Sequencing Center for Infectious Disease"/>
            <person name="Wu L."/>
            <person name="Ma J."/>
        </authorList>
    </citation>
    <scope>NUCLEOTIDE SEQUENCE [LARGE SCALE GENOMIC DNA]</scope>
    <source>
        <strain evidence="6">CCUG 52478</strain>
    </source>
</reference>
<dbReference type="InterPro" id="IPR015854">
    <property type="entry name" value="ABC_transpr_LolD-like"/>
</dbReference>
<dbReference type="Proteomes" id="UP001597229">
    <property type="component" value="Unassembled WGS sequence"/>
</dbReference>
<name>A0ABW3VWH0_9ACTN</name>
<dbReference type="PANTHER" id="PTHR24220:SF86">
    <property type="entry name" value="ABC TRANSPORTER ABCH.1"/>
    <property type="match status" value="1"/>
</dbReference>
<comment type="caution">
    <text evidence="5">The sequence shown here is derived from an EMBL/GenBank/DDBJ whole genome shotgun (WGS) entry which is preliminary data.</text>
</comment>
<sequence>MAGTVSGSLVALRGVGMEVSEPVATRILHPLDLDIAAATAVAVVGPSGAGKTTLASLIGALQQPTEGSYRFDGKEIAGMSRAGLAEFRARDVGFVFQHSHLIEERSVTANVELGLVGADLSRAERADLCTTALEWVGLAALAARRSGFLSGGERHRVAIARALVKSPRLIIADEPTAALDQETGRGILELLANATVHGATVILVTHDPRAAEYVDAVHRIVDGRLVDEAHS</sequence>
<dbReference type="InterPro" id="IPR003439">
    <property type="entry name" value="ABC_transporter-like_ATP-bd"/>
</dbReference>
<dbReference type="SMART" id="SM00382">
    <property type="entry name" value="AAA"/>
    <property type="match status" value="1"/>
</dbReference>
<organism evidence="5 6">
    <name type="scientific">Nocardioides ginsengisoli</name>
    <dbReference type="NCBI Taxonomy" id="363868"/>
    <lineage>
        <taxon>Bacteria</taxon>
        <taxon>Bacillati</taxon>
        <taxon>Actinomycetota</taxon>
        <taxon>Actinomycetes</taxon>
        <taxon>Propionibacteriales</taxon>
        <taxon>Nocardioidaceae</taxon>
        <taxon>Nocardioides</taxon>
    </lineage>
</organism>
<dbReference type="Pfam" id="PF00005">
    <property type="entry name" value="ABC_tran"/>
    <property type="match status" value="1"/>
</dbReference>
<dbReference type="InterPro" id="IPR027417">
    <property type="entry name" value="P-loop_NTPase"/>
</dbReference>
<dbReference type="Gene3D" id="3.40.50.300">
    <property type="entry name" value="P-loop containing nucleotide triphosphate hydrolases"/>
    <property type="match status" value="1"/>
</dbReference>
<dbReference type="PROSITE" id="PS50893">
    <property type="entry name" value="ABC_TRANSPORTER_2"/>
    <property type="match status" value="1"/>
</dbReference>
<evidence type="ECO:0000256" key="1">
    <source>
        <dbReference type="ARBA" id="ARBA00022448"/>
    </source>
</evidence>
<dbReference type="GO" id="GO:0005524">
    <property type="term" value="F:ATP binding"/>
    <property type="evidence" value="ECO:0007669"/>
    <property type="project" value="UniProtKB-KW"/>
</dbReference>
<dbReference type="SUPFAM" id="SSF52540">
    <property type="entry name" value="P-loop containing nucleoside triphosphate hydrolases"/>
    <property type="match status" value="1"/>
</dbReference>
<dbReference type="RefSeq" id="WP_367917476.1">
    <property type="nucleotide sequence ID" value="NZ_BAABAC010000005.1"/>
</dbReference>